<evidence type="ECO:0000313" key="12">
    <source>
        <dbReference type="EMBL" id="UZW75879.1"/>
    </source>
</evidence>
<dbReference type="PROSITE" id="PS51257">
    <property type="entry name" value="PROKAR_LIPOPROTEIN"/>
    <property type="match status" value="1"/>
</dbReference>
<reference evidence="12" key="1">
    <citation type="submission" date="2022-07" db="EMBL/GenBank/DDBJ databases">
        <title>Alkalimarinus sp. nov., isolated from gut of a Alitta virens.</title>
        <authorList>
            <person name="Yang A.I."/>
            <person name="Shin N.-R."/>
        </authorList>
    </citation>
    <scope>NUCLEOTIDE SEQUENCE</scope>
    <source>
        <strain evidence="12">FA028</strain>
    </source>
</reference>
<keyword evidence="5 11" id="KW-0732">Signal</keyword>
<evidence type="ECO:0000256" key="8">
    <source>
        <dbReference type="ARBA" id="ARBA00023143"/>
    </source>
</evidence>
<keyword evidence="10 11" id="KW-0449">Lipoprotein</keyword>
<dbReference type="PANTHER" id="PTHR34933">
    <property type="entry name" value="FLAGELLAR L-RING PROTEIN"/>
    <property type="match status" value="1"/>
</dbReference>
<keyword evidence="13" id="KW-1185">Reference proteome</keyword>
<evidence type="ECO:0000256" key="11">
    <source>
        <dbReference type="HAMAP-Rule" id="MF_00415"/>
    </source>
</evidence>
<dbReference type="EMBL" id="CP101527">
    <property type="protein sequence ID" value="UZW75879.1"/>
    <property type="molecule type" value="Genomic_DNA"/>
</dbReference>
<comment type="similarity">
    <text evidence="3 11">Belongs to the FlgH family.</text>
</comment>
<keyword evidence="12" id="KW-0966">Cell projection</keyword>
<proteinExistence type="inferred from homology"/>
<evidence type="ECO:0000256" key="2">
    <source>
        <dbReference type="ARBA" id="ARBA00004635"/>
    </source>
</evidence>
<comment type="subunit">
    <text evidence="4 11">The basal body constitutes a major portion of the flagellar organelle and consists of four rings (L,P,S, and M) mounted on a central rod.</text>
</comment>
<name>A0A9E8HK38_9ALTE</name>
<evidence type="ECO:0000256" key="10">
    <source>
        <dbReference type="ARBA" id="ARBA00023288"/>
    </source>
</evidence>
<dbReference type="GO" id="GO:0009427">
    <property type="term" value="C:bacterial-type flagellum basal body, distal rod, L ring"/>
    <property type="evidence" value="ECO:0007669"/>
    <property type="project" value="InterPro"/>
</dbReference>
<dbReference type="PANTHER" id="PTHR34933:SF1">
    <property type="entry name" value="FLAGELLAR L-RING PROTEIN"/>
    <property type="match status" value="1"/>
</dbReference>
<keyword evidence="7" id="KW-0564">Palmitate</keyword>
<evidence type="ECO:0000256" key="6">
    <source>
        <dbReference type="ARBA" id="ARBA00023136"/>
    </source>
</evidence>
<dbReference type="AlphaFoldDB" id="A0A9E8HK38"/>
<evidence type="ECO:0000256" key="4">
    <source>
        <dbReference type="ARBA" id="ARBA00011439"/>
    </source>
</evidence>
<dbReference type="PRINTS" id="PR01008">
    <property type="entry name" value="FLGLRINGFLGH"/>
</dbReference>
<evidence type="ECO:0000256" key="5">
    <source>
        <dbReference type="ARBA" id="ARBA00022729"/>
    </source>
</evidence>
<dbReference type="KEGG" id="asem:NNL22_04655"/>
<keyword evidence="6 11" id="KW-0472">Membrane</keyword>
<dbReference type="GO" id="GO:0071973">
    <property type="term" value="P:bacterial-type flagellum-dependent cell motility"/>
    <property type="evidence" value="ECO:0007669"/>
    <property type="project" value="InterPro"/>
</dbReference>
<dbReference type="NCBIfam" id="NF001304">
    <property type="entry name" value="PRK00249.1-4"/>
    <property type="match status" value="1"/>
</dbReference>
<evidence type="ECO:0000256" key="9">
    <source>
        <dbReference type="ARBA" id="ARBA00023237"/>
    </source>
</evidence>
<dbReference type="GO" id="GO:0009279">
    <property type="term" value="C:cell outer membrane"/>
    <property type="evidence" value="ECO:0007669"/>
    <property type="project" value="UniProtKB-SubCell"/>
</dbReference>
<keyword evidence="12" id="KW-0282">Flagellum</keyword>
<dbReference type="GO" id="GO:0003774">
    <property type="term" value="F:cytoskeletal motor activity"/>
    <property type="evidence" value="ECO:0007669"/>
    <property type="project" value="InterPro"/>
</dbReference>
<evidence type="ECO:0000256" key="3">
    <source>
        <dbReference type="ARBA" id="ARBA00006929"/>
    </source>
</evidence>
<keyword evidence="9 11" id="KW-0998">Cell outer membrane</keyword>
<organism evidence="12 13">
    <name type="scientific">Alkalimarinus sediminis</name>
    <dbReference type="NCBI Taxonomy" id="1632866"/>
    <lineage>
        <taxon>Bacteria</taxon>
        <taxon>Pseudomonadati</taxon>
        <taxon>Pseudomonadota</taxon>
        <taxon>Gammaproteobacteria</taxon>
        <taxon>Alteromonadales</taxon>
        <taxon>Alteromonadaceae</taxon>
        <taxon>Alkalimarinus</taxon>
    </lineage>
</organism>
<comment type="function">
    <text evidence="1 11">Assembles around the rod to form the L-ring and probably protects the motor/basal body from shearing forces during rotation.</text>
</comment>
<accession>A0A9E8HK38</accession>
<evidence type="ECO:0000256" key="1">
    <source>
        <dbReference type="ARBA" id="ARBA00002591"/>
    </source>
</evidence>
<gene>
    <name evidence="11 12" type="primary">flgH</name>
    <name evidence="12" type="ORF">NNL22_04655</name>
</gene>
<dbReference type="HAMAP" id="MF_00415">
    <property type="entry name" value="FlgH"/>
    <property type="match status" value="1"/>
</dbReference>
<dbReference type="Pfam" id="PF02107">
    <property type="entry name" value="FlgH"/>
    <property type="match status" value="1"/>
</dbReference>
<protein>
    <recommendedName>
        <fullName evidence="11">Flagellar L-ring protein</fullName>
    </recommendedName>
    <alternativeName>
        <fullName evidence="11">Basal body L-ring protein</fullName>
    </alternativeName>
</protein>
<dbReference type="RefSeq" id="WP_251811628.1">
    <property type="nucleotide sequence ID" value="NZ_CP101527.1"/>
</dbReference>
<keyword evidence="12" id="KW-0969">Cilium</keyword>
<dbReference type="Proteomes" id="UP001164472">
    <property type="component" value="Chromosome"/>
</dbReference>
<comment type="subcellular location">
    <subcellularLocation>
        <location evidence="11">Cell outer membrane</location>
        <topology evidence="11">Lipid-anchor</topology>
    </subcellularLocation>
    <subcellularLocation>
        <location evidence="11">Bacterial flagellum basal body</location>
    </subcellularLocation>
    <subcellularLocation>
        <location evidence="2">Membrane</location>
        <topology evidence="2">Lipid-anchor</topology>
    </subcellularLocation>
</comment>
<evidence type="ECO:0000313" key="13">
    <source>
        <dbReference type="Proteomes" id="UP001164472"/>
    </source>
</evidence>
<dbReference type="InterPro" id="IPR000527">
    <property type="entry name" value="Flag_Lring"/>
</dbReference>
<sequence>MSIVKLVCSLGVLATVSGCSTVNREIPEPGDPAYAPMPAQYLRAPSEVNGSIFQVNRNYGLYGDQIALNVGDILTVTLAEKTTASKKAETSYGKDSELLINEGTLFGSSISANNLSMLSDINLERDFDGEAESDQSNSLDGSISVTVSEVLPNGVLRIRGEKWLTLSQGDEYIRLTGLVRPEDISTANTIPSTKVADARIAYGGTGDFDQSNRMGWASRFFNSEWFPF</sequence>
<keyword evidence="8 11" id="KW-0975">Bacterial flagellum</keyword>
<evidence type="ECO:0000256" key="7">
    <source>
        <dbReference type="ARBA" id="ARBA00023139"/>
    </source>
</evidence>